<keyword evidence="3" id="KW-1003">Cell membrane</keyword>
<keyword evidence="9" id="KW-1185">Reference proteome</keyword>
<evidence type="ECO:0000256" key="3">
    <source>
        <dbReference type="ARBA" id="ARBA00022475"/>
    </source>
</evidence>
<name>A0A4Y8ULD0_9GAMM</name>
<feature type="transmembrane region" description="Helical" evidence="7">
    <location>
        <begin position="6"/>
        <end position="36"/>
    </location>
</feature>
<dbReference type="Pfam" id="PF02322">
    <property type="entry name" value="Cyt_bd_oxida_II"/>
    <property type="match status" value="1"/>
</dbReference>
<feature type="transmembrane region" description="Helical" evidence="7">
    <location>
        <begin position="219"/>
        <end position="240"/>
    </location>
</feature>
<evidence type="ECO:0000313" key="9">
    <source>
        <dbReference type="Proteomes" id="UP000298133"/>
    </source>
</evidence>
<keyword evidence="6 7" id="KW-0472">Membrane</keyword>
<feature type="transmembrane region" description="Helical" evidence="7">
    <location>
        <begin position="252"/>
        <end position="274"/>
    </location>
</feature>
<evidence type="ECO:0000256" key="4">
    <source>
        <dbReference type="ARBA" id="ARBA00022692"/>
    </source>
</evidence>
<comment type="subcellular location">
    <subcellularLocation>
        <location evidence="1">Cell membrane</location>
        <topology evidence="1">Multi-pass membrane protein</topology>
    </subcellularLocation>
</comment>
<dbReference type="InterPro" id="IPR003317">
    <property type="entry name" value="Cyt-d_oxidase_su2"/>
</dbReference>
<keyword evidence="4 7" id="KW-0812">Transmembrane</keyword>
<dbReference type="OrthoDB" id="9776710at2"/>
<gene>
    <name evidence="8" type="ORF">E3W66_00925</name>
</gene>
<protein>
    <submittedName>
        <fullName evidence="8">Cytochrome d ubiquinol oxidase subunit II</fullName>
    </submittedName>
</protein>
<sequence>MDWLPIFFVSVMGFALLMYTILDGYDLGIGILLPLASDSERDEMIATIGPFWDANETWIVLGIGVLLMAFPMAHGLVLTSLYMPVAVMLIALTLRGVAFDFRVKAKTEFKSTWTWLFFIGSIAASMAQGWMLGSYVMGLRDTPLSLAFSIAISLMLPCLYIMHGVAWLLVKTDGDLYYKAARWGRLFIAPLGLGLFLISIATPIASAEIAEKWFSLPEAIGLLPIPITVAMAYLVALWVLRSPKILAADYGWIVFIALIVICVMSTLGLGYSIFPDVVIGKLTIWEAAASRDSLKFAFVGTVIAVPCIFIYTVFIYRVFAGKIKMLSYES</sequence>
<evidence type="ECO:0000256" key="7">
    <source>
        <dbReference type="SAM" id="Phobius"/>
    </source>
</evidence>
<comment type="caution">
    <text evidence="8">The sequence shown here is derived from an EMBL/GenBank/DDBJ whole genome shotgun (WGS) entry which is preliminary data.</text>
</comment>
<dbReference type="GO" id="GO:0005886">
    <property type="term" value="C:plasma membrane"/>
    <property type="evidence" value="ECO:0007669"/>
    <property type="project" value="UniProtKB-SubCell"/>
</dbReference>
<evidence type="ECO:0000256" key="6">
    <source>
        <dbReference type="ARBA" id="ARBA00023136"/>
    </source>
</evidence>
<comment type="similarity">
    <text evidence="2">Belongs to the cytochrome ubiquinol oxidase subunit 2 family.</text>
</comment>
<dbReference type="GO" id="GO:0016682">
    <property type="term" value="F:oxidoreductase activity, acting on diphenols and related substances as donors, oxygen as acceptor"/>
    <property type="evidence" value="ECO:0007669"/>
    <property type="project" value="TreeGrafter"/>
</dbReference>
<dbReference type="PANTHER" id="PTHR43141">
    <property type="entry name" value="CYTOCHROME BD2 SUBUNIT II"/>
    <property type="match status" value="1"/>
</dbReference>
<dbReference type="GO" id="GO:0019646">
    <property type="term" value="P:aerobic electron transport chain"/>
    <property type="evidence" value="ECO:0007669"/>
    <property type="project" value="TreeGrafter"/>
</dbReference>
<evidence type="ECO:0000256" key="2">
    <source>
        <dbReference type="ARBA" id="ARBA00007543"/>
    </source>
</evidence>
<dbReference type="Proteomes" id="UP000298133">
    <property type="component" value="Unassembled WGS sequence"/>
</dbReference>
<keyword evidence="5 7" id="KW-1133">Transmembrane helix</keyword>
<dbReference type="PANTHER" id="PTHR43141:SF2">
    <property type="entry name" value="BLR3729 PROTEIN"/>
    <property type="match status" value="1"/>
</dbReference>
<proteinExistence type="inferred from homology"/>
<dbReference type="AlphaFoldDB" id="A0A4Y8ULD0"/>
<evidence type="ECO:0000256" key="5">
    <source>
        <dbReference type="ARBA" id="ARBA00022989"/>
    </source>
</evidence>
<evidence type="ECO:0000256" key="1">
    <source>
        <dbReference type="ARBA" id="ARBA00004651"/>
    </source>
</evidence>
<accession>A0A4Y8ULD0</accession>
<feature type="transmembrane region" description="Helical" evidence="7">
    <location>
        <begin position="294"/>
        <end position="316"/>
    </location>
</feature>
<dbReference type="EMBL" id="SPIA01000001">
    <property type="protein sequence ID" value="TFH68554.1"/>
    <property type="molecule type" value="Genomic_DNA"/>
</dbReference>
<dbReference type="GO" id="GO:0070069">
    <property type="term" value="C:cytochrome complex"/>
    <property type="evidence" value="ECO:0007669"/>
    <property type="project" value="TreeGrafter"/>
</dbReference>
<organism evidence="8 9">
    <name type="scientific">Gammaproteobacteria bacterium LSUCC0057</name>
    <dbReference type="NCBI Taxonomy" id="2559237"/>
    <lineage>
        <taxon>Bacteria</taxon>
        <taxon>Pseudomonadati</taxon>
        <taxon>Pseudomonadota</taxon>
        <taxon>Gammaproteobacteria</taxon>
        <taxon>Cellvibrionales</taxon>
        <taxon>Porticoccaceae</taxon>
        <taxon>SAR92 clade</taxon>
    </lineage>
</organism>
<reference evidence="8 9" key="1">
    <citation type="submission" date="2019-03" db="EMBL/GenBank/DDBJ databases">
        <title>Draft genome of Gammaproteobacteria bacterium LSUCC0057, a member of the SAR92 clade.</title>
        <authorList>
            <person name="Lanclos V.C."/>
            <person name="Doiron C."/>
            <person name="Henson M.W."/>
            <person name="Thrash J.C."/>
        </authorList>
    </citation>
    <scope>NUCLEOTIDE SEQUENCE [LARGE SCALE GENOMIC DNA]</scope>
    <source>
        <strain evidence="8 9">LSUCC0057</strain>
    </source>
</reference>
<feature type="transmembrane region" description="Helical" evidence="7">
    <location>
        <begin position="57"/>
        <end position="75"/>
    </location>
</feature>
<evidence type="ECO:0000313" key="8">
    <source>
        <dbReference type="EMBL" id="TFH68554.1"/>
    </source>
</evidence>
<feature type="transmembrane region" description="Helical" evidence="7">
    <location>
        <begin position="113"/>
        <end position="132"/>
    </location>
</feature>
<feature type="transmembrane region" description="Helical" evidence="7">
    <location>
        <begin position="144"/>
        <end position="170"/>
    </location>
</feature>
<feature type="transmembrane region" description="Helical" evidence="7">
    <location>
        <begin position="81"/>
        <end position="101"/>
    </location>
</feature>
<dbReference type="GO" id="GO:0009055">
    <property type="term" value="F:electron transfer activity"/>
    <property type="evidence" value="ECO:0007669"/>
    <property type="project" value="TreeGrafter"/>
</dbReference>
<feature type="transmembrane region" description="Helical" evidence="7">
    <location>
        <begin position="186"/>
        <end position="207"/>
    </location>
</feature>